<dbReference type="PANTHER" id="PTHR31973">
    <property type="entry name" value="POLYPROTEIN, PUTATIVE-RELATED"/>
    <property type="match status" value="1"/>
</dbReference>
<dbReference type="EMBL" id="NBSK02000004">
    <property type="protein sequence ID" value="KAJ0209870.1"/>
    <property type="molecule type" value="Genomic_DNA"/>
</dbReference>
<keyword evidence="7" id="KW-1185">Reference proteome</keyword>
<feature type="domain" description="SWIM-type" evidence="5">
    <location>
        <begin position="30"/>
        <end position="62"/>
    </location>
</feature>
<evidence type="ECO:0000313" key="6">
    <source>
        <dbReference type="EMBL" id="KAJ0209870.1"/>
    </source>
</evidence>
<organism evidence="6 7">
    <name type="scientific">Lactuca sativa</name>
    <name type="common">Garden lettuce</name>
    <dbReference type="NCBI Taxonomy" id="4236"/>
    <lineage>
        <taxon>Eukaryota</taxon>
        <taxon>Viridiplantae</taxon>
        <taxon>Streptophyta</taxon>
        <taxon>Embryophyta</taxon>
        <taxon>Tracheophyta</taxon>
        <taxon>Spermatophyta</taxon>
        <taxon>Magnoliopsida</taxon>
        <taxon>eudicotyledons</taxon>
        <taxon>Gunneridae</taxon>
        <taxon>Pentapetalae</taxon>
        <taxon>asterids</taxon>
        <taxon>campanulids</taxon>
        <taxon>Asterales</taxon>
        <taxon>Asteraceae</taxon>
        <taxon>Cichorioideae</taxon>
        <taxon>Cichorieae</taxon>
        <taxon>Lactucinae</taxon>
        <taxon>Lactuca</taxon>
    </lineage>
</organism>
<evidence type="ECO:0000256" key="4">
    <source>
        <dbReference type="PROSITE-ProRule" id="PRU00325"/>
    </source>
</evidence>
<gene>
    <name evidence="6" type="ORF">LSAT_V11C400220820</name>
</gene>
<dbReference type="GO" id="GO:0008270">
    <property type="term" value="F:zinc ion binding"/>
    <property type="evidence" value="ECO:0007669"/>
    <property type="project" value="UniProtKB-KW"/>
</dbReference>
<dbReference type="InterPro" id="IPR006564">
    <property type="entry name" value="Znf_PMZ"/>
</dbReference>
<evidence type="ECO:0000259" key="5">
    <source>
        <dbReference type="PROSITE" id="PS50966"/>
    </source>
</evidence>
<dbReference type="PROSITE" id="PS50966">
    <property type="entry name" value="ZF_SWIM"/>
    <property type="match status" value="1"/>
</dbReference>
<dbReference type="InterPro" id="IPR007527">
    <property type="entry name" value="Znf_SWIM"/>
</dbReference>
<dbReference type="PANTHER" id="PTHR31973:SF197">
    <property type="entry name" value="SWIM-TYPE DOMAIN-CONTAINING PROTEIN"/>
    <property type="match status" value="1"/>
</dbReference>
<keyword evidence="2 4" id="KW-0863">Zinc-finger</keyword>
<sequence length="139" mass="16548">MVRIWERYEIVEGNTNWVSFFEIKYEYDGYKVDLYHHTCTCKLWMVSGIPCVHGQVAINSMHKNLIEFISPWFRKDKLIPTYMENALLVGGSNMWQRTNFIKPLPPLVRRMPGRPKRAKVPRTIRYGRCQEIRHNKSSC</sequence>
<reference evidence="6 7" key="1">
    <citation type="journal article" date="2017" name="Nat. Commun.">
        <title>Genome assembly with in vitro proximity ligation data and whole-genome triplication in lettuce.</title>
        <authorList>
            <person name="Reyes-Chin-Wo S."/>
            <person name="Wang Z."/>
            <person name="Yang X."/>
            <person name="Kozik A."/>
            <person name="Arikit S."/>
            <person name="Song C."/>
            <person name="Xia L."/>
            <person name="Froenicke L."/>
            <person name="Lavelle D.O."/>
            <person name="Truco M.J."/>
            <person name="Xia R."/>
            <person name="Zhu S."/>
            <person name="Xu C."/>
            <person name="Xu H."/>
            <person name="Xu X."/>
            <person name="Cox K."/>
            <person name="Korf I."/>
            <person name="Meyers B.C."/>
            <person name="Michelmore R.W."/>
        </authorList>
    </citation>
    <scope>NUCLEOTIDE SEQUENCE [LARGE SCALE GENOMIC DNA]</scope>
    <source>
        <strain evidence="7">cv. Salinas</strain>
        <tissue evidence="6">Seedlings</tissue>
    </source>
</reference>
<evidence type="ECO:0000256" key="1">
    <source>
        <dbReference type="ARBA" id="ARBA00022723"/>
    </source>
</evidence>
<evidence type="ECO:0000256" key="3">
    <source>
        <dbReference type="ARBA" id="ARBA00022833"/>
    </source>
</evidence>
<accession>A0A9R1VP27</accession>
<evidence type="ECO:0000313" key="7">
    <source>
        <dbReference type="Proteomes" id="UP000235145"/>
    </source>
</evidence>
<dbReference type="AlphaFoldDB" id="A0A9R1VP27"/>
<protein>
    <recommendedName>
        <fullName evidence="5">SWIM-type domain-containing protein</fullName>
    </recommendedName>
</protein>
<comment type="caution">
    <text evidence="6">The sequence shown here is derived from an EMBL/GenBank/DDBJ whole genome shotgun (WGS) entry which is preliminary data.</text>
</comment>
<dbReference type="Pfam" id="PF04434">
    <property type="entry name" value="SWIM"/>
    <property type="match status" value="1"/>
</dbReference>
<keyword evidence="1" id="KW-0479">Metal-binding</keyword>
<keyword evidence="3" id="KW-0862">Zinc</keyword>
<dbReference type="Proteomes" id="UP000235145">
    <property type="component" value="Unassembled WGS sequence"/>
</dbReference>
<proteinExistence type="predicted"/>
<evidence type="ECO:0000256" key="2">
    <source>
        <dbReference type="ARBA" id="ARBA00022771"/>
    </source>
</evidence>
<name>A0A9R1VP27_LACSA</name>
<dbReference type="SMART" id="SM00575">
    <property type="entry name" value="ZnF_PMZ"/>
    <property type="match status" value="1"/>
</dbReference>